<feature type="domain" description="HTH tetR-type" evidence="5">
    <location>
        <begin position="9"/>
        <end position="69"/>
    </location>
</feature>
<dbReference type="SUPFAM" id="SSF46689">
    <property type="entry name" value="Homeodomain-like"/>
    <property type="match status" value="1"/>
</dbReference>
<dbReference type="InterPro" id="IPR009057">
    <property type="entry name" value="Homeodomain-like_sf"/>
</dbReference>
<dbReference type="EMBL" id="FPAJ01000001">
    <property type="protein sequence ID" value="SFS37549.1"/>
    <property type="molecule type" value="Genomic_DNA"/>
</dbReference>
<keyword evidence="3" id="KW-0804">Transcription</keyword>
<protein>
    <submittedName>
        <fullName evidence="6">Transcriptional regulator, TetR family</fullName>
    </submittedName>
</protein>
<evidence type="ECO:0000313" key="7">
    <source>
        <dbReference type="Proteomes" id="UP000199239"/>
    </source>
</evidence>
<dbReference type="InterPro" id="IPR001647">
    <property type="entry name" value="HTH_TetR"/>
</dbReference>
<dbReference type="PANTHER" id="PTHR47506:SF7">
    <property type="entry name" value="TRANSCRIPTIONAL REGULATORY PROTEIN"/>
    <property type="match status" value="1"/>
</dbReference>
<feature type="DNA-binding region" description="H-T-H motif" evidence="4">
    <location>
        <begin position="32"/>
        <end position="51"/>
    </location>
</feature>
<dbReference type="Proteomes" id="UP000199239">
    <property type="component" value="Unassembled WGS sequence"/>
</dbReference>
<dbReference type="STRING" id="394264.SAMN04488040_0087"/>
<evidence type="ECO:0000256" key="1">
    <source>
        <dbReference type="ARBA" id="ARBA00023015"/>
    </source>
</evidence>
<accession>A0A1I6PBK3</accession>
<organism evidence="6 7">
    <name type="scientific">Sulfitobacter marinus</name>
    <dbReference type="NCBI Taxonomy" id="394264"/>
    <lineage>
        <taxon>Bacteria</taxon>
        <taxon>Pseudomonadati</taxon>
        <taxon>Pseudomonadota</taxon>
        <taxon>Alphaproteobacteria</taxon>
        <taxon>Rhodobacterales</taxon>
        <taxon>Roseobacteraceae</taxon>
        <taxon>Sulfitobacter</taxon>
    </lineage>
</organism>
<dbReference type="InterPro" id="IPR036271">
    <property type="entry name" value="Tet_transcr_reg_TetR-rel_C_sf"/>
</dbReference>
<reference evidence="7" key="1">
    <citation type="submission" date="2016-10" db="EMBL/GenBank/DDBJ databases">
        <authorList>
            <person name="Varghese N."/>
            <person name="Submissions S."/>
        </authorList>
    </citation>
    <scope>NUCLEOTIDE SEQUENCE [LARGE SCALE GENOMIC DNA]</scope>
    <source>
        <strain evidence="7">DSM 23422</strain>
    </source>
</reference>
<sequence length="187" mass="20508">MRVSRETAQKNRQKVVKTASEQFRMYGYDGIGIASLMKAAGMTQGGFYKQFENKEALECEATELALNDNFELWAKTIKGKSDPVAALKAWYLSPQHVSTVGHGCAYATLAAEANRQRPALQTTFNRAVTRQVDHLAEALGDQPDSRTEAIQAMSQMIGALILARAVEDADLQHEILTACQKPCASKS</sequence>
<evidence type="ECO:0000313" key="6">
    <source>
        <dbReference type="EMBL" id="SFS37549.1"/>
    </source>
</evidence>
<keyword evidence="2 4" id="KW-0238">DNA-binding</keyword>
<dbReference type="SUPFAM" id="SSF48498">
    <property type="entry name" value="Tetracyclin repressor-like, C-terminal domain"/>
    <property type="match status" value="1"/>
</dbReference>
<keyword evidence="7" id="KW-1185">Reference proteome</keyword>
<dbReference type="PROSITE" id="PS50977">
    <property type="entry name" value="HTH_TETR_2"/>
    <property type="match status" value="1"/>
</dbReference>
<name>A0A1I6PBK3_9RHOB</name>
<keyword evidence="1" id="KW-0805">Transcription regulation</keyword>
<proteinExistence type="predicted"/>
<gene>
    <name evidence="6" type="ORF">SAMN04488040_0087</name>
</gene>
<evidence type="ECO:0000256" key="2">
    <source>
        <dbReference type="ARBA" id="ARBA00023125"/>
    </source>
</evidence>
<evidence type="ECO:0000259" key="5">
    <source>
        <dbReference type="PROSITE" id="PS50977"/>
    </source>
</evidence>
<dbReference type="Pfam" id="PF00440">
    <property type="entry name" value="TetR_N"/>
    <property type="match status" value="1"/>
</dbReference>
<dbReference type="Gene3D" id="1.10.10.60">
    <property type="entry name" value="Homeodomain-like"/>
    <property type="match status" value="1"/>
</dbReference>
<dbReference type="PANTHER" id="PTHR47506">
    <property type="entry name" value="TRANSCRIPTIONAL REGULATORY PROTEIN"/>
    <property type="match status" value="1"/>
</dbReference>
<dbReference type="Gene3D" id="1.10.357.10">
    <property type="entry name" value="Tetracycline Repressor, domain 2"/>
    <property type="match status" value="1"/>
</dbReference>
<evidence type="ECO:0000256" key="4">
    <source>
        <dbReference type="PROSITE-ProRule" id="PRU00335"/>
    </source>
</evidence>
<dbReference type="AlphaFoldDB" id="A0A1I6PBK3"/>
<dbReference type="GO" id="GO:0003677">
    <property type="term" value="F:DNA binding"/>
    <property type="evidence" value="ECO:0007669"/>
    <property type="project" value="UniProtKB-UniRule"/>
</dbReference>
<evidence type="ECO:0000256" key="3">
    <source>
        <dbReference type="ARBA" id="ARBA00023163"/>
    </source>
</evidence>
<dbReference type="OrthoDB" id="8478851at2"/>